<feature type="domain" description="DUF11" evidence="2">
    <location>
        <begin position="46"/>
        <end position="137"/>
    </location>
</feature>
<dbReference type="Proteomes" id="UP000229915">
    <property type="component" value="Unassembled WGS sequence"/>
</dbReference>
<keyword evidence="1" id="KW-1133">Transmembrane helix</keyword>
<sequence>MPMTKNKIKFASYVALVGVIIAPLFSFLNLGGKVSASANSYDSSVTADKATVNQGENVTYTITAKNTGSSDLHDFFFANYLPDNVTYVVGSSVVSKGAVTKTVTDAWVGNGADGLNVGTLTPDQEVSVTFSVSVKNDAPGGYILSDRAFFKCNELSDWTEKGVNVTVVANPLMQYGIQVDKTTANRGDTLHYTAQIKNTGDVMLNDVLVYVYLPNYATYKNGSTSLVKDDITYPVNDDWRNSDLNAGQLLVGATATIYFDMTVNSDAPKGGEIKMTMFFKSNELPNEDYCLARTTVNVPSETSLSIDKKVKKENGDWLDSIDKGAHGHVFTAGEKVFYQIIVTNNGDEGVDNVKIVDTLPEYIQVNDNVTVVTMVGRLEPKQSKTYEFEAIVKDAPSGERKQENVAKVMTGDDEKGRDLASVWIAGGSKGSVLGEPTKLPEAGADVGIISVVTSFGLSIAGLILRKKSNSLI</sequence>
<evidence type="ECO:0000259" key="2">
    <source>
        <dbReference type="Pfam" id="PF01345"/>
    </source>
</evidence>
<dbReference type="InterPro" id="IPR001434">
    <property type="entry name" value="OmcB-like_DUF11"/>
</dbReference>
<evidence type="ECO:0000313" key="4">
    <source>
        <dbReference type="Proteomes" id="UP000229915"/>
    </source>
</evidence>
<dbReference type="NCBIfam" id="TIGR01451">
    <property type="entry name" value="B_ant_repeat"/>
    <property type="match status" value="3"/>
</dbReference>
<keyword evidence="1" id="KW-0812">Transmembrane</keyword>
<feature type="domain" description="DUF11" evidence="2">
    <location>
        <begin position="321"/>
        <end position="413"/>
    </location>
</feature>
<dbReference type="Pfam" id="PF01345">
    <property type="entry name" value="DUF11"/>
    <property type="match status" value="2"/>
</dbReference>
<dbReference type="InterPro" id="IPR051172">
    <property type="entry name" value="Chlamydia_OmcB"/>
</dbReference>
<comment type="caution">
    <text evidence="3">The sequence shown here is derived from an EMBL/GenBank/DDBJ whole genome shotgun (WGS) entry which is preliminary data.</text>
</comment>
<dbReference type="PANTHER" id="PTHR34819:SF3">
    <property type="entry name" value="CELL SURFACE PROTEIN"/>
    <property type="match status" value="1"/>
</dbReference>
<feature type="transmembrane region" description="Helical" evidence="1">
    <location>
        <begin position="446"/>
        <end position="464"/>
    </location>
</feature>
<keyword evidence="1" id="KW-0472">Membrane</keyword>
<gene>
    <name evidence="3" type="ORF">COY33_00060</name>
</gene>
<dbReference type="InterPro" id="IPR047589">
    <property type="entry name" value="DUF11_rpt"/>
</dbReference>
<proteinExistence type="predicted"/>
<accession>A0A2M7TEV9</accession>
<name>A0A2M7TEV9_UNCKA</name>
<dbReference type="PANTHER" id="PTHR34819">
    <property type="entry name" value="LARGE CYSTEINE-RICH PERIPLASMIC PROTEIN OMCB"/>
    <property type="match status" value="1"/>
</dbReference>
<dbReference type="Gene3D" id="2.60.40.740">
    <property type="match status" value="2"/>
</dbReference>
<dbReference type="EMBL" id="PFNK01000003">
    <property type="protein sequence ID" value="PIZ44241.1"/>
    <property type="molecule type" value="Genomic_DNA"/>
</dbReference>
<dbReference type="AlphaFoldDB" id="A0A2M7TEV9"/>
<evidence type="ECO:0000313" key="3">
    <source>
        <dbReference type="EMBL" id="PIZ44241.1"/>
    </source>
</evidence>
<organism evidence="3 4">
    <name type="scientific">candidate division WWE3 bacterium CG_4_10_14_0_2_um_filter_42_7</name>
    <dbReference type="NCBI Taxonomy" id="1975073"/>
    <lineage>
        <taxon>Bacteria</taxon>
        <taxon>Katanobacteria</taxon>
    </lineage>
</organism>
<protein>
    <recommendedName>
        <fullName evidence="2">DUF11 domain-containing protein</fullName>
    </recommendedName>
</protein>
<reference evidence="4" key="1">
    <citation type="submission" date="2017-09" db="EMBL/GenBank/DDBJ databases">
        <title>Depth-based differentiation of microbial function through sediment-hosted aquifers and enrichment of novel symbionts in the deep terrestrial subsurface.</title>
        <authorList>
            <person name="Probst A.J."/>
            <person name="Ladd B."/>
            <person name="Jarett J.K."/>
            <person name="Geller-Mcgrath D.E."/>
            <person name="Sieber C.M.K."/>
            <person name="Emerson J.B."/>
            <person name="Anantharaman K."/>
            <person name="Thomas B.C."/>
            <person name="Malmstrom R."/>
            <person name="Stieglmeier M."/>
            <person name="Klingl A."/>
            <person name="Woyke T."/>
            <person name="Ryan C.M."/>
            <person name="Banfield J.F."/>
        </authorList>
    </citation>
    <scope>NUCLEOTIDE SEQUENCE [LARGE SCALE GENOMIC DNA]</scope>
</reference>
<evidence type="ECO:0000256" key="1">
    <source>
        <dbReference type="SAM" id="Phobius"/>
    </source>
</evidence>